<keyword evidence="3 5" id="KW-1015">Disulfide bond</keyword>
<evidence type="ECO:0000256" key="4">
    <source>
        <dbReference type="HAMAP-Rule" id="MF_01435"/>
    </source>
</evidence>
<keyword evidence="2 4" id="KW-0732">Signal</keyword>
<accession>A0A022PDY9</accession>
<reference evidence="6 7" key="1">
    <citation type="submission" date="2014-03" db="EMBL/GenBank/DDBJ databases">
        <title>Draft Genome of Photorhabdus luminescens BA1, an Egyptian Isolate.</title>
        <authorList>
            <person name="Ghazal S."/>
            <person name="Hurst S.G.IV."/>
            <person name="Morris K."/>
            <person name="Thomas K."/>
            <person name="Tisa L.S."/>
        </authorList>
    </citation>
    <scope>NUCLEOTIDE SEQUENCE [LARGE SCALE GENOMIC DNA]</scope>
    <source>
        <strain evidence="6 7">BA1</strain>
    </source>
</reference>
<comment type="caution">
    <text evidence="6">The sequence shown here is derived from an EMBL/GenBank/DDBJ whole genome shotgun (WGS) entry which is preliminary data.</text>
</comment>
<protein>
    <recommendedName>
        <fullName evidence="4">Protein YebF</fullName>
    </recommendedName>
</protein>
<evidence type="ECO:0000313" key="6">
    <source>
        <dbReference type="EMBL" id="EYU13759.1"/>
    </source>
</evidence>
<dbReference type="AlphaFoldDB" id="A0A022PDY9"/>
<evidence type="ECO:0000256" key="3">
    <source>
        <dbReference type="ARBA" id="ARBA00023157"/>
    </source>
</evidence>
<dbReference type="PROSITE" id="PS51979">
    <property type="entry name" value="YEBF_CMI"/>
    <property type="match status" value="1"/>
</dbReference>
<feature type="disulfide bond" evidence="5">
    <location>
        <begin position="40"/>
        <end position="113"/>
    </location>
</feature>
<name>A0A022PDY9_9GAMM</name>
<dbReference type="RefSeq" id="WP_036781982.1">
    <property type="nucleotide sequence ID" value="NZ_CAWLTM010000045.1"/>
</dbReference>
<proteinExistence type="inferred from homology"/>
<dbReference type="Gene3D" id="3.10.450.300">
    <property type="entry name" value="YebF/Colicin-M immunity protein"/>
    <property type="match status" value="1"/>
</dbReference>
<dbReference type="PATRIC" id="fig|1393736.3.peg.3815"/>
<dbReference type="Pfam" id="PF13995">
    <property type="entry name" value="YebF"/>
    <property type="match status" value="1"/>
</dbReference>
<dbReference type="InterPro" id="IPR038703">
    <property type="entry name" value="YebF/Cmi_sf"/>
</dbReference>
<dbReference type="Proteomes" id="UP000023464">
    <property type="component" value="Unassembled WGS sequence"/>
</dbReference>
<dbReference type="InterPro" id="IPR020236">
    <property type="entry name" value="Uncharacterised_YebF"/>
</dbReference>
<keyword evidence="7" id="KW-1185">Reference proteome</keyword>
<feature type="chain" id="PRO_5008979381" description="Protein YebF" evidence="4">
    <location>
        <begin position="28"/>
        <end position="124"/>
    </location>
</feature>
<evidence type="ECO:0000256" key="1">
    <source>
        <dbReference type="ARBA" id="ARBA00022525"/>
    </source>
</evidence>
<feature type="signal peptide" evidence="4">
    <location>
        <begin position="1"/>
        <end position="27"/>
    </location>
</feature>
<sequence precursor="true">MKACHIINRVGLSGAALLLTVSFTVSAVSENKRVGKFISCDNLTKSQIAAQVKRDFLQNRINHWSEDRKQLGTSKPVVWVKAENITGDKDILKIPLTVRGSKRDKGYRVVVDCQQNTISYSELK</sequence>
<evidence type="ECO:0000256" key="2">
    <source>
        <dbReference type="ARBA" id="ARBA00022729"/>
    </source>
</evidence>
<dbReference type="HAMAP" id="MF_01435">
    <property type="entry name" value="YebF"/>
    <property type="match status" value="1"/>
</dbReference>
<comment type="subcellular location">
    <subcellularLocation>
        <location evidence="4">Secreted</location>
    </subcellularLocation>
</comment>
<dbReference type="GO" id="GO:0005576">
    <property type="term" value="C:extracellular region"/>
    <property type="evidence" value="ECO:0007669"/>
    <property type="project" value="UniProtKB-SubCell"/>
</dbReference>
<evidence type="ECO:0000313" key="7">
    <source>
        <dbReference type="Proteomes" id="UP000023464"/>
    </source>
</evidence>
<dbReference type="EMBL" id="JFGV01000070">
    <property type="protein sequence ID" value="EYU13759.1"/>
    <property type="molecule type" value="Genomic_DNA"/>
</dbReference>
<keyword evidence="1 4" id="KW-0964">Secreted</keyword>
<dbReference type="NCBIfam" id="NF010224">
    <property type="entry name" value="PRK13680.1"/>
    <property type="match status" value="1"/>
</dbReference>
<organism evidence="6 7">
    <name type="scientific">Photorhabdus aegyptia</name>
    <dbReference type="NCBI Taxonomy" id="2805098"/>
    <lineage>
        <taxon>Bacteria</taxon>
        <taxon>Pseudomonadati</taxon>
        <taxon>Pseudomonadota</taxon>
        <taxon>Gammaproteobacteria</taxon>
        <taxon>Enterobacterales</taxon>
        <taxon>Morganellaceae</taxon>
        <taxon>Photorhabdus</taxon>
    </lineage>
</organism>
<evidence type="ECO:0000256" key="5">
    <source>
        <dbReference type="PROSITE-ProRule" id="PRU01323"/>
    </source>
</evidence>
<comment type="similarity">
    <text evidence="4">Belongs to the YebF family.</text>
</comment>
<dbReference type="InterPro" id="IPR025603">
    <property type="entry name" value="YebF/ColM_immunity"/>
</dbReference>
<dbReference type="NCBIfam" id="NF041240">
    <property type="entry name" value="YebF_not_Cmi"/>
    <property type="match status" value="1"/>
</dbReference>
<gene>
    <name evidence="4" type="primary">yebF</name>
    <name evidence="6" type="ORF">BA1DRAFT_03745</name>
</gene>